<gene>
    <name evidence="1" type="ORF">DDW13_04125</name>
</gene>
<comment type="caution">
    <text evidence="1">The sequence shown here is derived from an EMBL/GenBank/DDBJ whole genome shotgun (WGS) entry which is preliminary data.</text>
</comment>
<reference evidence="1 2" key="1">
    <citation type="journal article" date="2015" name="Appl. Environ. Microbiol.">
        <title>Nanoarchaeota, Their Sulfolobales Host, and Nanoarchaeota Virus Distribution across Yellowstone National Park Hot Springs.</title>
        <authorList>
            <person name="Munson-McGee J.H."/>
            <person name="Field E.K."/>
            <person name="Bateson M."/>
            <person name="Rooney C."/>
            <person name="Stepanauskas R."/>
            <person name="Young M.J."/>
        </authorList>
    </citation>
    <scope>NUCLEOTIDE SEQUENCE [LARGE SCALE GENOMIC DNA]</scope>
    <source>
        <strain evidence="1">SCGC AC-742_N10</strain>
    </source>
</reference>
<dbReference type="EMBL" id="QEFD01000127">
    <property type="protein sequence ID" value="PVU75994.1"/>
    <property type="molecule type" value="Genomic_DNA"/>
</dbReference>
<dbReference type="Proteomes" id="UP000245638">
    <property type="component" value="Unassembled WGS sequence"/>
</dbReference>
<evidence type="ECO:0008006" key="3">
    <source>
        <dbReference type="Google" id="ProtNLM"/>
    </source>
</evidence>
<protein>
    <recommendedName>
        <fullName evidence="3">Type I-D CRISPR-associated protein Cas5/Csc1</fullName>
    </recommendedName>
</protein>
<dbReference type="Pfam" id="PF26241">
    <property type="entry name" value="Cas_Csc1"/>
    <property type="match status" value="1"/>
</dbReference>
<organism evidence="1 2">
    <name type="scientific">Acidianus hospitalis</name>
    <dbReference type="NCBI Taxonomy" id="563177"/>
    <lineage>
        <taxon>Archaea</taxon>
        <taxon>Thermoproteota</taxon>
        <taxon>Thermoprotei</taxon>
        <taxon>Sulfolobales</taxon>
        <taxon>Sulfolobaceae</taxon>
        <taxon>Acidianus</taxon>
    </lineage>
</organism>
<sequence length="221" mass="25298">MIYKAELTAHSIFWFNSLTYPHSSGYVQKVMPVIHNYPLTIAFLGRLVEESYVGPYNSPSYKGIKTLYKEGGIYVYPAVFDRTFYMRLTMSMSESDYVLYKPQTRWAVPILTTNNVISVGSKATTYVISSEPLNVKYIRLGVKRGIMKVYLKEVKDYEELKTSFSPNVAYNGKDVKSEGGFTLLRHKEGNVVFGGSAERGIRFKDENEEIYLPLPEFIEEV</sequence>
<proteinExistence type="predicted"/>
<dbReference type="AlphaFoldDB" id="A0A2T9X7C1"/>
<accession>A0A2T9X7C1</accession>
<name>A0A2T9X7C1_9CREN</name>
<evidence type="ECO:0000313" key="2">
    <source>
        <dbReference type="Proteomes" id="UP000245638"/>
    </source>
</evidence>
<evidence type="ECO:0000313" key="1">
    <source>
        <dbReference type="EMBL" id="PVU75994.1"/>
    </source>
</evidence>
<dbReference type="InterPro" id="IPR017576">
    <property type="entry name" value="CRISPR-assoc_prot_Csc1"/>
</dbReference>